<comment type="caution">
    <text evidence="1">The sequence shown here is derived from an EMBL/GenBank/DDBJ whole genome shotgun (WGS) entry which is preliminary data.</text>
</comment>
<reference evidence="2" key="1">
    <citation type="submission" date="2014-03" db="EMBL/GenBank/DDBJ databases">
        <title>The Genome Sequence of Puccinia striiformis f. sp. tritici PST-78.</title>
        <authorList>
            <consortium name="The Broad Institute Genome Sequencing Platform"/>
            <person name="Cuomo C."/>
            <person name="Hulbert S."/>
            <person name="Chen X."/>
            <person name="Walker B."/>
            <person name="Young S.K."/>
            <person name="Zeng Q."/>
            <person name="Gargeya S."/>
            <person name="Fitzgerald M."/>
            <person name="Haas B."/>
            <person name="Abouelleil A."/>
            <person name="Alvarado L."/>
            <person name="Arachchi H.M."/>
            <person name="Berlin A.M."/>
            <person name="Chapman S.B."/>
            <person name="Goldberg J."/>
            <person name="Griggs A."/>
            <person name="Gujja S."/>
            <person name="Hansen M."/>
            <person name="Howarth C."/>
            <person name="Imamovic A."/>
            <person name="Larimer J."/>
            <person name="McCowan C."/>
            <person name="Montmayeur A."/>
            <person name="Murphy C."/>
            <person name="Neiman D."/>
            <person name="Pearson M."/>
            <person name="Priest M."/>
            <person name="Roberts A."/>
            <person name="Saif S."/>
            <person name="Shea T."/>
            <person name="Sisk P."/>
            <person name="Sykes S."/>
            <person name="Wortman J."/>
            <person name="Nusbaum C."/>
            <person name="Birren B."/>
        </authorList>
    </citation>
    <scope>NUCLEOTIDE SEQUENCE [LARGE SCALE GENOMIC DNA]</scope>
    <source>
        <strain evidence="2">race PST-78</strain>
    </source>
</reference>
<dbReference type="STRING" id="1165861.A0A0L0W2X7"/>
<dbReference type="Proteomes" id="UP000054564">
    <property type="component" value="Unassembled WGS sequence"/>
</dbReference>
<dbReference type="EMBL" id="AJIL01000005">
    <property type="protein sequence ID" value="KNF05898.1"/>
    <property type="molecule type" value="Genomic_DNA"/>
</dbReference>
<dbReference type="AlphaFoldDB" id="A0A0L0W2X7"/>
<protein>
    <submittedName>
        <fullName evidence="1">Uncharacterized protein</fullName>
    </submittedName>
</protein>
<keyword evidence="2" id="KW-1185">Reference proteome</keyword>
<evidence type="ECO:0000313" key="1">
    <source>
        <dbReference type="EMBL" id="KNF05898.1"/>
    </source>
</evidence>
<gene>
    <name evidence="1" type="ORF">PSTG_00892</name>
</gene>
<sequence length="114" mass="12730">MVADWVHKAKIDGPLYKKGGSSFGNRYLRMIGEQNGSDASAEFRIWVAAQSIQINNGCQPTEIKQQCIKSVSDITNKFLLGKVSDNFHKICVKLREKICDLWTGDTQAATPYCC</sequence>
<evidence type="ECO:0000313" key="2">
    <source>
        <dbReference type="Proteomes" id="UP000054564"/>
    </source>
</evidence>
<organism evidence="1 2">
    <name type="scientific">Puccinia striiformis f. sp. tritici PST-78</name>
    <dbReference type="NCBI Taxonomy" id="1165861"/>
    <lineage>
        <taxon>Eukaryota</taxon>
        <taxon>Fungi</taxon>
        <taxon>Dikarya</taxon>
        <taxon>Basidiomycota</taxon>
        <taxon>Pucciniomycotina</taxon>
        <taxon>Pucciniomycetes</taxon>
        <taxon>Pucciniales</taxon>
        <taxon>Pucciniaceae</taxon>
        <taxon>Puccinia</taxon>
    </lineage>
</organism>
<name>A0A0L0W2X7_9BASI</name>
<proteinExistence type="predicted"/>
<accession>A0A0L0W2X7</accession>